<evidence type="ECO:0000313" key="3">
    <source>
        <dbReference type="Proteomes" id="UP001277561"/>
    </source>
</evidence>
<comment type="caution">
    <text evidence="2">The sequence shown here is derived from an EMBL/GenBank/DDBJ whole genome shotgun (WGS) entry which is preliminary data.</text>
</comment>
<proteinExistence type="predicted"/>
<dbReference type="Proteomes" id="UP001277561">
    <property type="component" value="Unassembled WGS sequence"/>
</dbReference>
<dbReference type="EMBL" id="JAVRAD010000081">
    <property type="protein sequence ID" value="MDX8333129.1"/>
    <property type="molecule type" value="Genomic_DNA"/>
</dbReference>
<feature type="non-terminal residue" evidence="2">
    <location>
        <position position="94"/>
    </location>
</feature>
<accession>A0ABU4W5T2</accession>
<feature type="chain" id="PRO_5047337532" description="Conjugal transfer protein TrbL" evidence="1">
    <location>
        <begin position="25"/>
        <end position="94"/>
    </location>
</feature>
<evidence type="ECO:0000256" key="1">
    <source>
        <dbReference type="SAM" id="SignalP"/>
    </source>
</evidence>
<feature type="signal peptide" evidence="1">
    <location>
        <begin position="1"/>
        <end position="24"/>
    </location>
</feature>
<reference evidence="2" key="1">
    <citation type="journal article" date="2023" name="Phytobiomes J">
        <title>Deciphering the key players within the bacterial microbiota associated with aerial crown gall tumors on rhododendron: Insights into the gallobiome.</title>
        <authorList>
            <person name="Kuzmanovic N."/>
            <person name="Nesme J."/>
            <person name="Wolf J."/>
            <person name="Neumann-Schaal M."/>
            <person name="Petersen J."/>
            <person name="Fernandez-Gnecco G."/>
            <person name="Sproeer C."/>
            <person name="Bunk B."/>
            <person name="Overmann J."/>
            <person name="Sorensen S.J."/>
            <person name="Idczak E."/>
            <person name="Smalla K."/>
        </authorList>
    </citation>
    <scope>NUCLEOTIDE SEQUENCE [LARGE SCALE GENOMIC DNA]</scope>
    <source>
        <strain evidence="2">Rho-14.1</strain>
    </source>
</reference>
<evidence type="ECO:0000313" key="2">
    <source>
        <dbReference type="EMBL" id="MDX8333129.1"/>
    </source>
</evidence>
<protein>
    <recommendedName>
        <fullName evidence="4">Conjugal transfer protein TrbL</fullName>
    </recommendedName>
</protein>
<organism evidence="2 3">
    <name type="scientific">Agrobacterium rosae</name>
    <dbReference type="NCBI Taxonomy" id="1972867"/>
    <lineage>
        <taxon>Bacteria</taxon>
        <taxon>Pseudomonadati</taxon>
        <taxon>Pseudomonadota</taxon>
        <taxon>Alphaproteobacteria</taxon>
        <taxon>Hyphomicrobiales</taxon>
        <taxon>Rhizobiaceae</taxon>
        <taxon>Rhizobium/Agrobacterium group</taxon>
        <taxon>Agrobacterium</taxon>
    </lineage>
</organism>
<keyword evidence="1" id="KW-0732">Signal</keyword>
<sequence length="94" mass="8791">VVWGIGTVVSAFLALSVVSGGVKAVASAAQTAVEATGSAVRGAAQGVGQLAGGVVSGAGNALGGLAQGAGQAAAPSIEQSLPQGLKANPIEYFT</sequence>
<feature type="non-terminal residue" evidence="2">
    <location>
        <position position="1"/>
    </location>
</feature>
<name>A0ABU4W5T2_9HYPH</name>
<keyword evidence="3" id="KW-1185">Reference proteome</keyword>
<evidence type="ECO:0008006" key="4">
    <source>
        <dbReference type="Google" id="ProtNLM"/>
    </source>
</evidence>
<gene>
    <name evidence="2" type="ORF">RMS29_28550</name>
</gene>